<dbReference type="GO" id="GO:0005737">
    <property type="term" value="C:cytoplasm"/>
    <property type="evidence" value="ECO:0007669"/>
    <property type="project" value="EnsemblFungi"/>
</dbReference>
<dbReference type="VEuPathDB" id="FungiDB:B1J91_D03278g"/>
<dbReference type="VEuPathDB" id="FungiDB:GVI51_D03223"/>
<evidence type="ECO:0000313" key="2">
    <source>
        <dbReference type="EMBL" id="KTB01336.1"/>
    </source>
</evidence>
<dbReference type="VEuPathDB" id="FungiDB:GWK60_D03443"/>
<dbReference type="Gene3D" id="3.30.230.90">
    <property type="match status" value="1"/>
</dbReference>
<dbReference type="GO" id="GO:0005634">
    <property type="term" value="C:nucleus"/>
    <property type="evidence" value="ECO:0007669"/>
    <property type="project" value="EnsemblFungi"/>
</dbReference>
<dbReference type="Proteomes" id="UP000054886">
    <property type="component" value="Unassembled WGS sequence"/>
</dbReference>
<dbReference type="EMBL" id="LLZZ01000131">
    <property type="protein sequence ID" value="KTB01336.1"/>
    <property type="molecule type" value="Genomic_DNA"/>
</dbReference>
<dbReference type="AlphaFoldDB" id="A0A0W0CPN4"/>
<dbReference type="VEuPathDB" id="FungiDB:CAGL0D03278g"/>
<protein>
    <submittedName>
        <fullName evidence="2">Proteasome chaperone 3</fullName>
    </submittedName>
</protein>
<dbReference type="GO" id="GO:0070481">
    <property type="term" value="P:nuclear-transcribed mRNA catabolic process, non-stop decay"/>
    <property type="evidence" value="ECO:0007669"/>
    <property type="project" value="EnsemblFungi"/>
</dbReference>
<sequence>MQVRSIRRKLDAQIDAAEGEVAVKALHYSNSVVLQIRYNGEFDSTYEVNSVGLRPGSMTNGRPLALNTYASEDNSQNGGSGEIDEETEEPTDYLADYKVVVRLGNGDDPKMNIVCSQIAELYNQMQGGDELRGVNLVISLSRKLWKGEDSHSRDFAVLVFLLQCIKDMYV</sequence>
<feature type="region of interest" description="Disordered" evidence="1">
    <location>
        <begin position="69"/>
        <end position="88"/>
    </location>
</feature>
<comment type="caution">
    <text evidence="2">The sequence shown here is derived from an EMBL/GenBank/DDBJ whole genome shotgun (WGS) entry which is preliminary data.</text>
</comment>
<name>A0A0W0CPN4_CANGB</name>
<dbReference type="GO" id="GO:0000502">
    <property type="term" value="C:proteasome complex"/>
    <property type="evidence" value="ECO:0007669"/>
    <property type="project" value="UniProtKB-KW"/>
</dbReference>
<evidence type="ECO:0000313" key="3">
    <source>
        <dbReference type="Proteomes" id="UP000054886"/>
    </source>
</evidence>
<organism evidence="2 3">
    <name type="scientific">Candida glabrata</name>
    <name type="common">Yeast</name>
    <name type="synonym">Torulopsis glabrata</name>
    <dbReference type="NCBI Taxonomy" id="5478"/>
    <lineage>
        <taxon>Eukaryota</taxon>
        <taxon>Fungi</taxon>
        <taxon>Dikarya</taxon>
        <taxon>Ascomycota</taxon>
        <taxon>Saccharomycotina</taxon>
        <taxon>Saccharomycetes</taxon>
        <taxon>Saccharomycetales</taxon>
        <taxon>Saccharomycetaceae</taxon>
        <taxon>Nakaseomyces</taxon>
    </lineage>
</organism>
<dbReference type="GO" id="GO:0043248">
    <property type="term" value="P:proteasome assembly"/>
    <property type="evidence" value="ECO:0007669"/>
    <property type="project" value="EnsemblFungi"/>
</dbReference>
<reference evidence="2 3" key="1">
    <citation type="submission" date="2015-10" db="EMBL/GenBank/DDBJ databases">
        <title>Draft genomes sequences of Candida glabrata isolates 1A, 1B, 2A, 2B, 3A and 3B.</title>
        <authorList>
            <person name="Haavelsrud O.E."/>
            <person name="Gaustad P."/>
        </authorList>
    </citation>
    <scope>NUCLEOTIDE SEQUENCE [LARGE SCALE GENOMIC DNA]</scope>
    <source>
        <strain evidence="2">910700640</strain>
    </source>
</reference>
<dbReference type="InterPro" id="IPR053720">
    <property type="entry name" value="Psm_Assembly_Chaperone"/>
</dbReference>
<gene>
    <name evidence="2" type="ORF">AO440_000752</name>
</gene>
<dbReference type="GO" id="GO:0051131">
    <property type="term" value="P:chaperone-mediated protein complex assembly"/>
    <property type="evidence" value="ECO:0007669"/>
    <property type="project" value="EnsemblFungi"/>
</dbReference>
<dbReference type="OMA" id="CTQIAEL"/>
<accession>A0A0W0CPN4</accession>
<keyword evidence="2" id="KW-0647">Proteasome</keyword>
<proteinExistence type="predicted"/>
<dbReference type="PhylomeDB" id="A0A0W0CPN4"/>
<evidence type="ECO:0000256" key="1">
    <source>
        <dbReference type="SAM" id="MobiDB-lite"/>
    </source>
</evidence>
<dbReference type="Pfam" id="PF10448">
    <property type="entry name" value="POC3_POC4"/>
    <property type="match status" value="1"/>
</dbReference>
<dbReference type="InterPro" id="IPR018854">
    <property type="entry name" value="Psome_chaperone_3/4"/>
</dbReference>